<sequence>MGRHIEKDTVEEELDPRTTLEIEAFLAWLDVQRGLSPTTQIAYGTDLRQLALFLAQRGASLARPAEVSKKHIQAWLARLYALGEAKSSMARKLAAARTFFRYQQRMGRTENNVAAQVRNPKQEQRHPRVLNVDQAFAVLDTPDALAVSGSPRIPPATGDALAARDHALAELLYGSGLRISEALGLDVTDLRLEEGVARVFGKGARERMSPLSDTSVTALRAWLEQRGTLAPEHEKALFVGARGGRLDRREAMRRIERLCHNAGVEPVSPHALRHSFATHLLDAGADLRSVQELLGHQRLTTTQRYTRVSLERLMHLYDEAHPRAQKK</sequence>
<dbReference type="RefSeq" id="WP_168935696.1">
    <property type="nucleotide sequence ID" value="NZ_CAJKKT010000026.1"/>
</dbReference>
<keyword evidence="5 9" id="KW-0229">DNA integration</keyword>
<dbReference type="HAMAP" id="MF_01808">
    <property type="entry name" value="Recomb_XerC_XerD"/>
    <property type="match status" value="1"/>
</dbReference>
<evidence type="ECO:0000313" key="13">
    <source>
        <dbReference type="Proteomes" id="UP000522333"/>
    </source>
</evidence>
<feature type="active site" description="O-(3'-phospho-DNA)-tyrosine intermediate" evidence="9">
    <location>
        <position position="305"/>
    </location>
</feature>
<dbReference type="InterPro" id="IPR044068">
    <property type="entry name" value="CB"/>
</dbReference>
<evidence type="ECO:0000259" key="10">
    <source>
        <dbReference type="PROSITE" id="PS51898"/>
    </source>
</evidence>
<dbReference type="InterPro" id="IPR023009">
    <property type="entry name" value="Tyrosine_recombinase_XerC/XerD"/>
</dbReference>
<dbReference type="GO" id="GO:0051301">
    <property type="term" value="P:cell division"/>
    <property type="evidence" value="ECO:0007669"/>
    <property type="project" value="UniProtKB-KW"/>
</dbReference>
<dbReference type="Proteomes" id="UP000522333">
    <property type="component" value="Unassembled WGS sequence"/>
</dbReference>
<evidence type="ECO:0000256" key="6">
    <source>
        <dbReference type="ARBA" id="ARBA00023125"/>
    </source>
</evidence>
<keyword evidence="6 9" id="KW-0238">DNA-binding</keyword>
<feature type="active site" evidence="9">
    <location>
        <position position="202"/>
    </location>
</feature>
<keyword evidence="2 9" id="KW-0963">Cytoplasm</keyword>
<dbReference type="GO" id="GO:0003677">
    <property type="term" value="F:DNA binding"/>
    <property type="evidence" value="ECO:0007669"/>
    <property type="project" value="UniProtKB-UniRule"/>
</dbReference>
<comment type="function">
    <text evidence="9">Site-specific tyrosine recombinase, which acts by catalyzing the cutting and rejoining of the recombining DNA molecules. The XerC-XerD complex is essential to convert dimers of the bacterial chromosome into monomers to permit their segregation at cell division. It also contributes to the segregational stability of plasmids.</text>
</comment>
<dbReference type="PROSITE" id="PS51900">
    <property type="entry name" value="CB"/>
    <property type="match status" value="1"/>
</dbReference>
<dbReference type="InterPro" id="IPR013762">
    <property type="entry name" value="Integrase-like_cat_sf"/>
</dbReference>
<keyword evidence="4 9" id="KW-0159">Chromosome partition</keyword>
<dbReference type="SUPFAM" id="SSF56349">
    <property type="entry name" value="DNA breaking-rejoining enzymes"/>
    <property type="match status" value="1"/>
</dbReference>
<accession>A0A848CHH6</accession>
<dbReference type="AlphaFoldDB" id="A0A848CHH6"/>
<dbReference type="CDD" id="cd00798">
    <property type="entry name" value="INT_XerDC_C"/>
    <property type="match status" value="1"/>
</dbReference>
<dbReference type="GO" id="GO:0009037">
    <property type="term" value="F:tyrosine-based site-specific recombinase activity"/>
    <property type="evidence" value="ECO:0007669"/>
    <property type="project" value="UniProtKB-UniRule"/>
</dbReference>
<keyword evidence="7 9" id="KW-0233">DNA recombination</keyword>
<evidence type="ECO:0000256" key="1">
    <source>
        <dbReference type="ARBA" id="ARBA00004496"/>
    </source>
</evidence>
<evidence type="ECO:0000256" key="5">
    <source>
        <dbReference type="ARBA" id="ARBA00022908"/>
    </source>
</evidence>
<feature type="active site" evidence="9">
    <location>
        <position position="273"/>
    </location>
</feature>
<evidence type="ECO:0000256" key="2">
    <source>
        <dbReference type="ARBA" id="ARBA00022490"/>
    </source>
</evidence>
<evidence type="ECO:0000256" key="9">
    <source>
        <dbReference type="HAMAP-Rule" id="MF_01808"/>
    </source>
</evidence>
<proteinExistence type="inferred from homology"/>
<dbReference type="PANTHER" id="PTHR30349">
    <property type="entry name" value="PHAGE INTEGRASE-RELATED"/>
    <property type="match status" value="1"/>
</dbReference>
<feature type="domain" description="Core-binding (CB)" evidence="11">
    <location>
        <begin position="16"/>
        <end position="104"/>
    </location>
</feature>
<evidence type="ECO:0000256" key="8">
    <source>
        <dbReference type="ARBA" id="ARBA00023306"/>
    </source>
</evidence>
<comment type="caution">
    <text evidence="12">The sequence shown here is derived from an EMBL/GenBank/DDBJ whole genome shotgun (WGS) entry which is preliminary data.</text>
</comment>
<evidence type="ECO:0000313" key="12">
    <source>
        <dbReference type="EMBL" id="NME52329.1"/>
    </source>
</evidence>
<feature type="active site" evidence="9">
    <location>
        <position position="296"/>
    </location>
</feature>
<comment type="similarity">
    <text evidence="9">Belongs to the 'phage' integrase family. XerC subfamily.</text>
</comment>
<evidence type="ECO:0000256" key="3">
    <source>
        <dbReference type="ARBA" id="ARBA00022618"/>
    </source>
</evidence>
<reference evidence="12 13" key="1">
    <citation type="submission" date="2020-04" db="EMBL/GenBank/DDBJ databases">
        <authorList>
            <person name="Hitch T.C.A."/>
            <person name="Wylensek D."/>
            <person name="Clavel T."/>
        </authorList>
    </citation>
    <scope>NUCLEOTIDE SEQUENCE [LARGE SCALE GENOMIC DNA]</scope>
    <source>
        <strain evidence="12 13">PG-251-APC-1</strain>
    </source>
</reference>
<organism evidence="12 13">
    <name type="scientific">Desulfovibrio piger</name>
    <dbReference type="NCBI Taxonomy" id="901"/>
    <lineage>
        <taxon>Bacteria</taxon>
        <taxon>Pseudomonadati</taxon>
        <taxon>Thermodesulfobacteriota</taxon>
        <taxon>Desulfovibrionia</taxon>
        <taxon>Desulfovibrionales</taxon>
        <taxon>Desulfovibrionaceae</taxon>
        <taxon>Desulfovibrio</taxon>
    </lineage>
</organism>
<evidence type="ECO:0000259" key="11">
    <source>
        <dbReference type="PROSITE" id="PS51900"/>
    </source>
</evidence>
<dbReference type="GO" id="GO:0005737">
    <property type="term" value="C:cytoplasm"/>
    <property type="evidence" value="ECO:0007669"/>
    <property type="project" value="UniProtKB-SubCell"/>
</dbReference>
<dbReference type="Pfam" id="PF00589">
    <property type="entry name" value="Phage_integrase"/>
    <property type="match status" value="1"/>
</dbReference>
<dbReference type="GO" id="GO:0007059">
    <property type="term" value="P:chromosome segregation"/>
    <property type="evidence" value="ECO:0007669"/>
    <property type="project" value="UniProtKB-UniRule"/>
</dbReference>
<dbReference type="InterPro" id="IPR011010">
    <property type="entry name" value="DNA_brk_join_enz"/>
</dbReference>
<gene>
    <name evidence="9" type="primary">xerC</name>
    <name evidence="12" type="ORF">HF854_07260</name>
</gene>
<dbReference type="GO" id="GO:0006313">
    <property type="term" value="P:DNA transposition"/>
    <property type="evidence" value="ECO:0007669"/>
    <property type="project" value="UniProtKB-UniRule"/>
</dbReference>
<evidence type="ECO:0000256" key="4">
    <source>
        <dbReference type="ARBA" id="ARBA00022829"/>
    </source>
</evidence>
<dbReference type="PROSITE" id="PS51898">
    <property type="entry name" value="TYR_RECOMBINASE"/>
    <property type="match status" value="1"/>
</dbReference>
<feature type="active site" evidence="9">
    <location>
        <position position="270"/>
    </location>
</feature>
<name>A0A848CHH6_9BACT</name>
<dbReference type="InterPro" id="IPR004107">
    <property type="entry name" value="Integrase_SAM-like_N"/>
</dbReference>
<feature type="active site" evidence="9">
    <location>
        <position position="178"/>
    </location>
</feature>
<keyword evidence="3 9" id="KW-0132">Cell division</keyword>
<feature type="domain" description="Tyr recombinase" evidence="10">
    <location>
        <begin position="125"/>
        <end position="318"/>
    </location>
</feature>
<dbReference type="InterPro" id="IPR050090">
    <property type="entry name" value="Tyrosine_recombinase_XerCD"/>
</dbReference>
<dbReference type="Pfam" id="PF02899">
    <property type="entry name" value="Phage_int_SAM_1"/>
    <property type="match status" value="1"/>
</dbReference>
<dbReference type="NCBIfam" id="NF001399">
    <property type="entry name" value="PRK00283.1"/>
    <property type="match status" value="1"/>
</dbReference>
<dbReference type="EMBL" id="JABAFY010000023">
    <property type="protein sequence ID" value="NME52329.1"/>
    <property type="molecule type" value="Genomic_DNA"/>
</dbReference>
<dbReference type="Gene3D" id="1.10.150.130">
    <property type="match status" value="1"/>
</dbReference>
<keyword evidence="8 9" id="KW-0131">Cell cycle</keyword>
<comment type="subunit">
    <text evidence="9">Forms a cyclic heterotetrameric complex composed of two molecules of XerC and two molecules of XerD.</text>
</comment>
<evidence type="ECO:0000256" key="7">
    <source>
        <dbReference type="ARBA" id="ARBA00023172"/>
    </source>
</evidence>
<dbReference type="Gene3D" id="1.10.443.10">
    <property type="entry name" value="Intergrase catalytic core"/>
    <property type="match status" value="1"/>
</dbReference>
<dbReference type="PANTHER" id="PTHR30349:SF81">
    <property type="entry name" value="TYROSINE RECOMBINASE XERC"/>
    <property type="match status" value="1"/>
</dbReference>
<dbReference type="InterPro" id="IPR010998">
    <property type="entry name" value="Integrase_recombinase_N"/>
</dbReference>
<dbReference type="InterPro" id="IPR002104">
    <property type="entry name" value="Integrase_catalytic"/>
</dbReference>
<protein>
    <recommendedName>
        <fullName evidence="9">Tyrosine recombinase XerC</fullName>
    </recommendedName>
</protein>
<comment type="subcellular location">
    <subcellularLocation>
        <location evidence="1 9">Cytoplasm</location>
    </subcellularLocation>
</comment>